<keyword evidence="5" id="KW-0443">Lipid metabolism</keyword>
<comment type="similarity">
    <text evidence="1">Belongs to the CFA/CMAS family.</text>
</comment>
<evidence type="ECO:0000256" key="3">
    <source>
        <dbReference type="ARBA" id="ARBA00022679"/>
    </source>
</evidence>
<dbReference type="SUPFAM" id="SSF53335">
    <property type="entry name" value="S-adenosyl-L-methionine-dependent methyltransferases"/>
    <property type="match status" value="1"/>
</dbReference>
<dbReference type="PANTHER" id="PTHR43667:SF1">
    <property type="entry name" value="CYCLOPROPANE-FATTY-ACYL-PHOSPHOLIPID SYNTHASE"/>
    <property type="match status" value="1"/>
</dbReference>
<evidence type="ECO:0000256" key="2">
    <source>
        <dbReference type="ARBA" id="ARBA00022603"/>
    </source>
</evidence>
<dbReference type="NCBIfam" id="NF008686">
    <property type="entry name" value="PRK11705.1"/>
    <property type="match status" value="1"/>
</dbReference>
<protein>
    <submittedName>
        <fullName evidence="6">Uncharacterized protein</fullName>
    </submittedName>
</protein>
<dbReference type="GO" id="GO:0008168">
    <property type="term" value="F:methyltransferase activity"/>
    <property type="evidence" value="ECO:0007669"/>
    <property type="project" value="UniProtKB-KW"/>
</dbReference>
<dbReference type="Gene3D" id="3.40.50.150">
    <property type="entry name" value="Vaccinia Virus protein VP39"/>
    <property type="match status" value="1"/>
</dbReference>
<dbReference type="EMBL" id="OB661723">
    <property type="protein sequence ID" value="CAD7228839.1"/>
    <property type="molecule type" value="Genomic_DNA"/>
</dbReference>
<evidence type="ECO:0000256" key="5">
    <source>
        <dbReference type="ARBA" id="ARBA00023098"/>
    </source>
</evidence>
<dbReference type="AlphaFoldDB" id="A0A7R8WHG4"/>
<dbReference type="PANTHER" id="PTHR43667">
    <property type="entry name" value="CYCLOPROPANE-FATTY-ACYL-PHOSPHOLIPID SYNTHASE"/>
    <property type="match status" value="1"/>
</dbReference>
<dbReference type="PIRSF" id="PIRSF003085">
    <property type="entry name" value="CMAS"/>
    <property type="match status" value="1"/>
</dbReference>
<name>A0A7R8WHG4_9CRUS</name>
<dbReference type="GO" id="GO:0032259">
    <property type="term" value="P:methylation"/>
    <property type="evidence" value="ECO:0007669"/>
    <property type="project" value="UniProtKB-KW"/>
</dbReference>
<keyword evidence="3" id="KW-0808">Transferase</keyword>
<evidence type="ECO:0000256" key="1">
    <source>
        <dbReference type="ARBA" id="ARBA00010815"/>
    </source>
</evidence>
<keyword evidence="4" id="KW-0949">S-adenosyl-L-methionine</keyword>
<dbReference type="OrthoDB" id="8300214at2759"/>
<dbReference type="Pfam" id="PF02353">
    <property type="entry name" value="CMAS"/>
    <property type="match status" value="1"/>
</dbReference>
<dbReference type="GO" id="GO:0008610">
    <property type="term" value="P:lipid biosynthetic process"/>
    <property type="evidence" value="ECO:0007669"/>
    <property type="project" value="InterPro"/>
</dbReference>
<evidence type="ECO:0000313" key="6">
    <source>
        <dbReference type="EMBL" id="CAD7228839.1"/>
    </source>
</evidence>
<dbReference type="InterPro" id="IPR029063">
    <property type="entry name" value="SAM-dependent_MTases_sf"/>
</dbReference>
<evidence type="ECO:0000256" key="4">
    <source>
        <dbReference type="ARBA" id="ARBA00022691"/>
    </source>
</evidence>
<keyword evidence="2" id="KW-0489">Methyltransferase</keyword>
<proteinExistence type="inferred from homology"/>
<reference evidence="6" key="1">
    <citation type="submission" date="2020-11" db="EMBL/GenBank/DDBJ databases">
        <authorList>
            <person name="Tran Van P."/>
        </authorList>
    </citation>
    <scope>NUCLEOTIDE SEQUENCE</scope>
</reference>
<dbReference type="CDD" id="cd02440">
    <property type="entry name" value="AdoMet_MTases"/>
    <property type="match status" value="1"/>
</dbReference>
<gene>
    <name evidence="6" type="ORF">CTOB1V02_LOCUS6717</name>
</gene>
<sequence>MFYYVVQFFIGIVKWVQWLVLACCPPFVRWLVNRTYKKSGIYINGKHPWDLQVHNPKFYLRAATEFTLGVGEAYMDGWWDCEDLVEAYYRLFKAGPYIPPLTRIFCKIGYCVNRQSRKFSLEVAKKHYDLGNELFQSFLDINMNYSCAYWRNAKDLEQAQLHKMDLIARKLKLKPGMRVLDIGCGWGTMAKYLAENYGVTVVGYNISKEQVEYARRINHGLPVEIRMEDYRNANEKFDRVYSIGFFEHVGTKNHRTYFEVANRCLVDNGLHLVQSITICHKNLVNNDEWVSKYIFPHGQLPYDYEYFQSTRGLFIIEDYHNFGHDYYRTLMAWYERFVEAWPKLKDTYGDRFFRMWKYYLLTCAASFKSRRVNLIQLVMSKDGLLGGYDSER</sequence>
<dbReference type="InterPro" id="IPR003333">
    <property type="entry name" value="CMAS"/>
</dbReference>
<accession>A0A7R8WHG4</accession>
<organism evidence="6">
    <name type="scientific">Cyprideis torosa</name>
    <dbReference type="NCBI Taxonomy" id="163714"/>
    <lineage>
        <taxon>Eukaryota</taxon>
        <taxon>Metazoa</taxon>
        <taxon>Ecdysozoa</taxon>
        <taxon>Arthropoda</taxon>
        <taxon>Crustacea</taxon>
        <taxon>Oligostraca</taxon>
        <taxon>Ostracoda</taxon>
        <taxon>Podocopa</taxon>
        <taxon>Podocopida</taxon>
        <taxon>Cytherocopina</taxon>
        <taxon>Cytheroidea</taxon>
        <taxon>Cytherideidae</taxon>
        <taxon>Cyprideis</taxon>
    </lineage>
</organism>
<dbReference type="InterPro" id="IPR050723">
    <property type="entry name" value="CFA/CMAS"/>
</dbReference>